<reference evidence="3 4" key="1">
    <citation type="journal article" date="2013" name="Genome Biol. Evol.">
        <title>Genome evolution and phylogenomic analysis of candidatus kinetoplastibacterium, the betaproteobacterial endosymbionts of strigomonas and angomonas.</title>
        <authorList>
            <person name="Alves J.M."/>
            <person name="Serrano M.G."/>
            <person name="Maia da Silva F."/>
            <person name="Voegtly L.J."/>
            <person name="Matveyev A.V."/>
            <person name="Teixeira M.M."/>
            <person name="Camargo E.P."/>
            <person name="Buck G.A."/>
        </authorList>
    </citation>
    <scope>NUCLEOTIDE SEQUENCE [LARGE SCALE GENOMIC DNA]</scope>
    <source>
        <strain evidence="3 4">TCC079E</strain>
    </source>
</reference>
<dbReference type="PANTHER" id="PTHR10458:SF22">
    <property type="entry name" value="PEPTIDE DEFORMYLASE"/>
    <property type="match status" value="1"/>
</dbReference>
<dbReference type="KEGG" id="kde:CDSE_0076"/>
<evidence type="ECO:0000256" key="1">
    <source>
        <dbReference type="ARBA" id="ARBA00010759"/>
    </source>
</evidence>
<accession>M1L366</accession>
<dbReference type="NCBIfam" id="NF001159">
    <property type="entry name" value="PRK00150.1-3"/>
    <property type="match status" value="1"/>
</dbReference>
<dbReference type="GO" id="GO:0046872">
    <property type="term" value="F:metal ion binding"/>
    <property type="evidence" value="ECO:0007669"/>
    <property type="project" value="UniProtKB-KW"/>
</dbReference>
<name>M1L366_9PROT</name>
<dbReference type="STRING" id="1208919.CDSE_0076"/>
<sequence>MALLSILKYPDSRLNLVAEPVRDFDDNLNLIIKDMAFTMYNSNGLGLAATQVNIQKRIVVIDISEDQNHLMVLINPEITVFSNNKLFEREGCLSVVDVYEKVERSSNIICKFMDQNGELRNLEAEGLLSRCIQHELDHLNGKLFIDRLSSLKRDRIRTKINKLKKQT</sequence>
<feature type="binding site" evidence="2">
    <location>
        <position position="92"/>
    </location>
    <ligand>
        <name>Fe cation</name>
        <dbReference type="ChEBI" id="CHEBI:24875"/>
    </ligand>
</feature>
<dbReference type="HAMAP" id="MF_00163">
    <property type="entry name" value="Pep_deformylase"/>
    <property type="match status" value="1"/>
</dbReference>
<dbReference type="SUPFAM" id="SSF56420">
    <property type="entry name" value="Peptide deformylase"/>
    <property type="match status" value="1"/>
</dbReference>
<comment type="cofactor">
    <cofactor evidence="2">
        <name>Fe(2+)</name>
        <dbReference type="ChEBI" id="CHEBI:29033"/>
    </cofactor>
    <text evidence="2">Binds 1 Fe(2+) ion.</text>
</comment>
<dbReference type="AlphaFoldDB" id="M1L366"/>
<dbReference type="PANTHER" id="PTHR10458">
    <property type="entry name" value="PEPTIDE DEFORMYLASE"/>
    <property type="match status" value="1"/>
</dbReference>
<feature type="binding site" evidence="2">
    <location>
        <position position="134"/>
    </location>
    <ligand>
        <name>Fe cation</name>
        <dbReference type="ChEBI" id="CHEBI:24875"/>
    </ligand>
</feature>
<protein>
    <recommendedName>
        <fullName evidence="2">Peptide deformylase</fullName>
        <shortName evidence="2">PDF</shortName>
        <ecNumber evidence="2">3.5.1.88</ecNumber>
    </recommendedName>
    <alternativeName>
        <fullName evidence="2">Polypeptide deformylase</fullName>
    </alternativeName>
</protein>
<dbReference type="InterPro" id="IPR023635">
    <property type="entry name" value="Peptide_deformylase"/>
</dbReference>
<dbReference type="Pfam" id="PF01327">
    <property type="entry name" value="Pep_deformylase"/>
    <property type="match status" value="1"/>
</dbReference>
<dbReference type="Gene3D" id="3.90.45.10">
    <property type="entry name" value="Peptide deformylase"/>
    <property type="match status" value="1"/>
</dbReference>
<dbReference type="OrthoDB" id="9804313at2"/>
<keyword evidence="2" id="KW-0408">Iron</keyword>
<comment type="similarity">
    <text evidence="1 2">Belongs to the polypeptide deformylase family.</text>
</comment>
<dbReference type="PATRIC" id="fig|1208919.3.peg.636"/>
<keyword evidence="2 3" id="KW-0378">Hydrolase</keyword>
<comment type="function">
    <text evidence="2">Removes the formyl group from the N-terminal Met of newly synthesized proteins. Requires at least a dipeptide for an efficient rate of reaction. N-terminal L-methionine is a prerequisite for activity but the enzyme has broad specificity at other positions.</text>
</comment>
<evidence type="ECO:0000313" key="3">
    <source>
        <dbReference type="EMBL" id="AGF47193.1"/>
    </source>
</evidence>
<evidence type="ECO:0000313" key="4">
    <source>
        <dbReference type="Proteomes" id="UP000011547"/>
    </source>
</evidence>
<keyword evidence="2" id="KW-0479">Metal-binding</keyword>
<dbReference type="PIRSF" id="PIRSF004749">
    <property type="entry name" value="Pep_def"/>
    <property type="match status" value="1"/>
</dbReference>
<dbReference type="Proteomes" id="UP000011547">
    <property type="component" value="Chromosome"/>
</dbReference>
<gene>
    <name evidence="2" type="primary">def</name>
    <name evidence="3" type="ORF">CDSE_0076</name>
</gene>
<keyword evidence="2" id="KW-0648">Protein biosynthesis</keyword>
<organism evidence="3 4">
    <name type="scientific">Candidatus Kinetoplastidibacterium desouzai TCC079E</name>
    <dbReference type="NCBI Taxonomy" id="1208919"/>
    <lineage>
        <taxon>Bacteria</taxon>
        <taxon>Pseudomonadati</taxon>
        <taxon>Pseudomonadota</taxon>
        <taxon>Betaproteobacteria</taxon>
        <taxon>Candidatus Kinetoplastidibacterium</taxon>
    </lineage>
</organism>
<keyword evidence="4" id="KW-1185">Reference proteome</keyword>
<dbReference type="EC" id="3.5.1.88" evidence="2"/>
<dbReference type="PRINTS" id="PR01576">
    <property type="entry name" value="PDEFORMYLASE"/>
</dbReference>
<dbReference type="NCBIfam" id="TIGR00079">
    <property type="entry name" value="pept_deformyl"/>
    <property type="match status" value="1"/>
</dbReference>
<feature type="binding site" evidence="2">
    <location>
        <position position="138"/>
    </location>
    <ligand>
        <name>Fe cation</name>
        <dbReference type="ChEBI" id="CHEBI:24875"/>
    </ligand>
</feature>
<evidence type="ECO:0000256" key="2">
    <source>
        <dbReference type="HAMAP-Rule" id="MF_00163"/>
    </source>
</evidence>
<dbReference type="EMBL" id="CP003803">
    <property type="protein sequence ID" value="AGF47193.1"/>
    <property type="molecule type" value="Genomic_DNA"/>
</dbReference>
<comment type="catalytic activity">
    <reaction evidence="2">
        <text>N-terminal N-formyl-L-methionyl-[peptide] + H2O = N-terminal L-methionyl-[peptide] + formate</text>
        <dbReference type="Rhea" id="RHEA:24420"/>
        <dbReference type="Rhea" id="RHEA-COMP:10639"/>
        <dbReference type="Rhea" id="RHEA-COMP:10640"/>
        <dbReference type="ChEBI" id="CHEBI:15377"/>
        <dbReference type="ChEBI" id="CHEBI:15740"/>
        <dbReference type="ChEBI" id="CHEBI:49298"/>
        <dbReference type="ChEBI" id="CHEBI:64731"/>
        <dbReference type="EC" id="3.5.1.88"/>
    </reaction>
</comment>
<dbReference type="InterPro" id="IPR036821">
    <property type="entry name" value="Peptide_deformylase_sf"/>
</dbReference>
<dbReference type="GO" id="GO:0042586">
    <property type="term" value="F:peptide deformylase activity"/>
    <property type="evidence" value="ECO:0007669"/>
    <property type="project" value="UniProtKB-UniRule"/>
</dbReference>
<dbReference type="RefSeq" id="WP_015396604.1">
    <property type="nucleotide sequence ID" value="NC_020294.1"/>
</dbReference>
<dbReference type="HOGENOM" id="CLU_061901_2_1_4"/>
<feature type="active site" evidence="2">
    <location>
        <position position="135"/>
    </location>
</feature>
<proteinExistence type="inferred from homology"/>
<dbReference type="CDD" id="cd00487">
    <property type="entry name" value="Pep_deformylase"/>
    <property type="match status" value="1"/>
</dbReference>
<dbReference type="GO" id="GO:0006412">
    <property type="term" value="P:translation"/>
    <property type="evidence" value="ECO:0007669"/>
    <property type="project" value="UniProtKB-UniRule"/>
</dbReference>
<dbReference type="eggNOG" id="COG0242">
    <property type="taxonomic scope" value="Bacteria"/>
</dbReference>